<proteinExistence type="predicted"/>
<dbReference type="EMBL" id="JAIWYP010000006">
    <property type="protein sequence ID" value="KAH3804576.1"/>
    <property type="molecule type" value="Genomic_DNA"/>
</dbReference>
<organism evidence="1 2">
    <name type="scientific">Dreissena polymorpha</name>
    <name type="common">Zebra mussel</name>
    <name type="synonym">Mytilus polymorpha</name>
    <dbReference type="NCBI Taxonomy" id="45954"/>
    <lineage>
        <taxon>Eukaryota</taxon>
        <taxon>Metazoa</taxon>
        <taxon>Spiralia</taxon>
        <taxon>Lophotrochozoa</taxon>
        <taxon>Mollusca</taxon>
        <taxon>Bivalvia</taxon>
        <taxon>Autobranchia</taxon>
        <taxon>Heteroconchia</taxon>
        <taxon>Euheterodonta</taxon>
        <taxon>Imparidentia</taxon>
        <taxon>Neoheterodontei</taxon>
        <taxon>Myida</taxon>
        <taxon>Dreissenoidea</taxon>
        <taxon>Dreissenidae</taxon>
        <taxon>Dreissena</taxon>
    </lineage>
</organism>
<protein>
    <submittedName>
        <fullName evidence="1">Uncharacterized protein</fullName>
    </submittedName>
</protein>
<reference evidence="1" key="1">
    <citation type="journal article" date="2019" name="bioRxiv">
        <title>The Genome of the Zebra Mussel, Dreissena polymorpha: A Resource for Invasive Species Research.</title>
        <authorList>
            <person name="McCartney M.A."/>
            <person name="Auch B."/>
            <person name="Kono T."/>
            <person name="Mallez S."/>
            <person name="Zhang Y."/>
            <person name="Obille A."/>
            <person name="Becker A."/>
            <person name="Abrahante J.E."/>
            <person name="Garbe J."/>
            <person name="Badalamenti J.P."/>
            <person name="Herman A."/>
            <person name="Mangelson H."/>
            <person name="Liachko I."/>
            <person name="Sullivan S."/>
            <person name="Sone E.D."/>
            <person name="Koren S."/>
            <person name="Silverstein K.A.T."/>
            <person name="Beckman K.B."/>
            <person name="Gohl D.M."/>
        </authorList>
    </citation>
    <scope>NUCLEOTIDE SEQUENCE</scope>
    <source>
        <strain evidence="1">Duluth1</strain>
        <tissue evidence="1">Whole animal</tissue>
    </source>
</reference>
<name>A0A9D4J996_DREPO</name>
<dbReference type="AlphaFoldDB" id="A0A9D4J996"/>
<dbReference type="Proteomes" id="UP000828390">
    <property type="component" value="Unassembled WGS sequence"/>
</dbReference>
<evidence type="ECO:0000313" key="2">
    <source>
        <dbReference type="Proteomes" id="UP000828390"/>
    </source>
</evidence>
<reference evidence="1" key="2">
    <citation type="submission" date="2020-11" db="EMBL/GenBank/DDBJ databases">
        <authorList>
            <person name="McCartney M.A."/>
            <person name="Auch B."/>
            <person name="Kono T."/>
            <person name="Mallez S."/>
            <person name="Becker A."/>
            <person name="Gohl D.M."/>
            <person name="Silverstein K.A.T."/>
            <person name="Koren S."/>
            <person name="Bechman K.B."/>
            <person name="Herman A."/>
            <person name="Abrahante J.E."/>
            <person name="Garbe J."/>
        </authorList>
    </citation>
    <scope>NUCLEOTIDE SEQUENCE</scope>
    <source>
        <strain evidence="1">Duluth1</strain>
        <tissue evidence="1">Whole animal</tissue>
    </source>
</reference>
<gene>
    <name evidence="1" type="ORF">DPMN_132863</name>
</gene>
<accession>A0A9D4J996</accession>
<sequence length="152" mass="17580">MFFNRTIFKLYPDIIRTNVLTKVYEDWTKHVVPCPHAANFHKGPKPFFELVKAVLKINVPTMFHEDLTMNVSNRVKTAAPPGSHFHHHCTIRFFELGPYIIWTNLRTKFHEDLTLPMASTVLTRKIIMKMKGDPNCSTRACCAEVSFTDILC</sequence>
<evidence type="ECO:0000313" key="1">
    <source>
        <dbReference type="EMBL" id="KAH3804576.1"/>
    </source>
</evidence>
<comment type="caution">
    <text evidence="1">The sequence shown here is derived from an EMBL/GenBank/DDBJ whole genome shotgun (WGS) entry which is preliminary data.</text>
</comment>
<keyword evidence="2" id="KW-1185">Reference proteome</keyword>